<keyword evidence="2" id="KW-1133">Transmembrane helix</keyword>
<proteinExistence type="predicted"/>
<dbReference type="InterPro" id="IPR050445">
    <property type="entry name" value="Bact_polysacc_biosynth/exp"/>
</dbReference>
<evidence type="ECO:0000256" key="1">
    <source>
        <dbReference type="SAM" id="Coils"/>
    </source>
</evidence>
<protein>
    <submittedName>
        <fullName evidence="4">Chain length determinant protein EpsF</fullName>
    </submittedName>
</protein>
<evidence type="ECO:0000313" key="4">
    <source>
        <dbReference type="EMBL" id="MDL5032951.1"/>
    </source>
</evidence>
<keyword evidence="2" id="KW-0472">Membrane</keyword>
<dbReference type="EMBL" id="JASVDS010000003">
    <property type="protein sequence ID" value="MDL5032951.1"/>
    <property type="molecule type" value="Genomic_DNA"/>
</dbReference>
<dbReference type="InterPro" id="IPR017468">
    <property type="entry name" value="Chain_len_reg_EpsF"/>
</dbReference>
<keyword evidence="5" id="KW-1185">Reference proteome</keyword>
<keyword evidence="2" id="KW-0812">Transmembrane</keyword>
<organism evidence="4 5">
    <name type="scientific">Roseateles subflavus</name>
    <dbReference type="NCBI Taxonomy" id="3053353"/>
    <lineage>
        <taxon>Bacteria</taxon>
        <taxon>Pseudomonadati</taxon>
        <taxon>Pseudomonadota</taxon>
        <taxon>Betaproteobacteria</taxon>
        <taxon>Burkholderiales</taxon>
        <taxon>Sphaerotilaceae</taxon>
        <taxon>Roseateles</taxon>
    </lineage>
</organism>
<sequence length="473" mass="51531">MNLSQLIPILIARWRTAAIVFAGLLLVVVVATLATPRRYTATASVVADVKPDPVSAMLMQSAVTPAYIATQVDVIRSERVAQRVVRNSGLADDPSVRAKWLDATRGEGKIDSWLAESLRPGLEVKPSAQSSIIEVSYKAPDPRIAANMANAFVQAYIEVTLDLKVDPARQYRSFFDTRAKEARERLEAAQAKLSAFQKENGIIATDERLDVENSRLNELSTQLVTLQAISAESTSRQNQAVNSGDRLQEVLVNPVIGGLKSDLSRAEAKLQELNARYGDNHPQVVEARANIGELKSRIETEVKRVTGGVGVAASINRQREADVRASLEAQRGKLLRLKAVRDEGSVLLRDVENAQRAYDAIQTRLTQTNLESQTTLSNVNILTQAEVPLNPSSPKTYLNLLMGVFLGTFAGLLAAVAHELLDRRVRTAQDIAAFAGLPVLVVIPARESAGPRRWWRRRAGRGPAAGRATGVST</sequence>
<reference evidence="4 5" key="1">
    <citation type="submission" date="2023-06" db="EMBL/GenBank/DDBJ databases">
        <title>Pelomonas sp. APW6 16S ribosomal RNA gene genome sequencing and assembly.</title>
        <authorList>
            <person name="Woo H."/>
        </authorList>
    </citation>
    <scope>NUCLEOTIDE SEQUENCE [LARGE SCALE GENOMIC DNA]</scope>
    <source>
        <strain evidence="4 5">APW6</strain>
    </source>
</reference>
<accession>A0ABT7LN79</accession>
<dbReference type="Proteomes" id="UP001238603">
    <property type="component" value="Unassembled WGS sequence"/>
</dbReference>
<evidence type="ECO:0000313" key="5">
    <source>
        <dbReference type="Proteomes" id="UP001238603"/>
    </source>
</evidence>
<dbReference type="PANTHER" id="PTHR32309:SF13">
    <property type="entry name" value="FERRIC ENTEROBACTIN TRANSPORT PROTEIN FEPE"/>
    <property type="match status" value="1"/>
</dbReference>
<dbReference type="RefSeq" id="WP_285983013.1">
    <property type="nucleotide sequence ID" value="NZ_JASVDS010000003.1"/>
</dbReference>
<comment type="caution">
    <text evidence="4">The sequence shown here is derived from an EMBL/GenBank/DDBJ whole genome shotgun (WGS) entry which is preliminary data.</text>
</comment>
<feature type="transmembrane region" description="Helical" evidence="2">
    <location>
        <begin position="397"/>
        <end position="417"/>
    </location>
</feature>
<evidence type="ECO:0000259" key="3">
    <source>
        <dbReference type="Pfam" id="PF13807"/>
    </source>
</evidence>
<dbReference type="PANTHER" id="PTHR32309">
    <property type="entry name" value="TYROSINE-PROTEIN KINASE"/>
    <property type="match status" value="1"/>
</dbReference>
<feature type="coiled-coil region" evidence="1">
    <location>
        <begin position="172"/>
        <end position="199"/>
    </location>
</feature>
<feature type="domain" description="Tyrosine-protein kinase G-rich" evidence="3">
    <location>
        <begin position="347"/>
        <end position="417"/>
    </location>
</feature>
<dbReference type="InterPro" id="IPR032807">
    <property type="entry name" value="GNVR"/>
</dbReference>
<name>A0ABT7LN79_9BURK</name>
<keyword evidence="1" id="KW-0175">Coiled coil</keyword>
<feature type="transmembrane region" description="Helical" evidence="2">
    <location>
        <begin position="12"/>
        <end position="34"/>
    </location>
</feature>
<dbReference type="NCBIfam" id="TIGR03017">
    <property type="entry name" value="EpsF"/>
    <property type="match status" value="1"/>
</dbReference>
<evidence type="ECO:0000256" key="2">
    <source>
        <dbReference type="SAM" id="Phobius"/>
    </source>
</evidence>
<gene>
    <name evidence="4" type="primary">epsF</name>
    <name evidence="4" type="ORF">QRD43_13630</name>
</gene>
<dbReference type="Pfam" id="PF13807">
    <property type="entry name" value="GNVR"/>
    <property type="match status" value="1"/>
</dbReference>